<dbReference type="AlphaFoldDB" id="A0A4Y2NSF2"/>
<organism evidence="1 2">
    <name type="scientific">Araneus ventricosus</name>
    <name type="common">Orbweaver spider</name>
    <name type="synonym">Epeira ventricosa</name>
    <dbReference type="NCBI Taxonomy" id="182803"/>
    <lineage>
        <taxon>Eukaryota</taxon>
        <taxon>Metazoa</taxon>
        <taxon>Ecdysozoa</taxon>
        <taxon>Arthropoda</taxon>
        <taxon>Chelicerata</taxon>
        <taxon>Arachnida</taxon>
        <taxon>Araneae</taxon>
        <taxon>Araneomorphae</taxon>
        <taxon>Entelegynae</taxon>
        <taxon>Araneoidea</taxon>
        <taxon>Araneidae</taxon>
        <taxon>Araneus</taxon>
    </lineage>
</organism>
<name>A0A4Y2NSF2_ARAVE</name>
<accession>A0A4Y2NSF2</accession>
<sequence>MLDTINLIDGQYSKHSLVGGTYNEQSLVDGSASATPDMVKRHGAGVTQTPGEGVQRCRHRRLITATSYMANPKIALELLLNGNKTILHFGFVSMDGRLDLECFEYLPHIWPFR</sequence>
<dbReference type="EMBL" id="BGPR01009821">
    <property type="protein sequence ID" value="GBN42515.1"/>
    <property type="molecule type" value="Genomic_DNA"/>
</dbReference>
<comment type="caution">
    <text evidence="1">The sequence shown here is derived from an EMBL/GenBank/DDBJ whole genome shotgun (WGS) entry which is preliminary data.</text>
</comment>
<gene>
    <name evidence="1" type="ORF">AVEN_181280_1</name>
</gene>
<proteinExistence type="predicted"/>
<evidence type="ECO:0000313" key="2">
    <source>
        <dbReference type="Proteomes" id="UP000499080"/>
    </source>
</evidence>
<dbReference type="Proteomes" id="UP000499080">
    <property type="component" value="Unassembled WGS sequence"/>
</dbReference>
<keyword evidence="2" id="KW-1185">Reference proteome</keyword>
<evidence type="ECO:0000313" key="1">
    <source>
        <dbReference type="EMBL" id="GBN42515.1"/>
    </source>
</evidence>
<protein>
    <submittedName>
        <fullName evidence="1">Uncharacterized protein</fullName>
    </submittedName>
</protein>
<reference evidence="1 2" key="1">
    <citation type="journal article" date="2019" name="Sci. Rep.">
        <title>Orb-weaving spider Araneus ventricosus genome elucidates the spidroin gene catalogue.</title>
        <authorList>
            <person name="Kono N."/>
            <person name="Nakamura H."/>
            <person name="Ohtoshi R."/>
            <person name="Moran D.A.P."/>
            <person name="Shinohara A."/>
            <person name="Yoshida Y."/>
            <person name="Fujiwara M."/>
            <person name="Mori M."/>
            <person name="Tomita M."/>
            <person name="Arakawa K."/>
        </authorList>
    </citation>
    <scope>NUCLEOTIDE SEQUENCE [LARGE SCALE GENOMIC DNA]</scope>
</reference>